<dbReference type="Pfam" id="PF02472">
    <property type="entry name" value="ExbD"/>
    <property type="match status" value="1"/>
</dbReference>
<dbReference type="InterPro" id="IPR003400">
    <property type="entry name" value="ExbD"/>
</dbReference>
<comment type="subcellular location">
    <subcellularLocation>
        <location evidence="1">Cell membrane</location>
        <topology evidence="1">Single-pass membrane protein</topology>
    </subcellularLocation>
    <subcellularLocation>
        <location evidence="7">Cell membrane</location>
        <topology evidence="7">Single-pass type II membrane protein</topology>
    </subcellularLocation>
</comment>
<evidence type="ECO:0000256" key="7">
    <source>
        <dbReference type="RuleBase" id="RU003879"/>
    </source>
</evidence>
<dbReference type="RefSeq" id="WP_016361084.1">
    <property type="nucleotide sequence ID" value="NZ_KE150241.1"/>
</dbReference>
<dbReference type="GO" id="GO:0022857">
    <property type="term" value="F:transmembrane transporter activity"/>
    <property type="evidence" value="ECO:0007669"/>
    <property type="project" value="InterPro"/>
</dbReference>
<feature type="transmembrane region" description="Helical" evidence="8">
    <location>
        <begin position="20"/>
        <end position="38"/>
    </location>
</feature>
<keyword evidence="5 8" id="KW-1133">Transmembrane helix</keyword>
<evidence type="ECO:0000256" key="5">
    <source>
        <dbReference type="ARBA" id="ARBA00022989"/>
    </source>
</evidence>
<dbReference type="HOGENOM" id="CLU_085305_3_5_7"/>
<dbReference type="EMBL" id="ADCP02000005">
    <property type="protein sequence ID" value="EFV42821.2"/>
    <property type="molecule type" value="Genomic_DNA"/>
</dbReference>
<proteinExistence type="inferred from homology"/>
<evidence type="ECO:0000256" key="8">
    <source>
        <dbReference type="SAM" id="Phobius"/>
    </source>
</evidence>
<dbReference type="Proteomes" id="UP000006034">
    <property type="component" value="Unassembled WGS sequence"/>
</dbReference>
<accession>E5YB04</accession>
<name>E5YB04_BILW3</name>
<protein>
    <submittedName>
        <fullName evidence="9">Biopolymer transporter ExbD</fullName>
    </submittedName>
</protein>
<keyword evidence="4 7" id="KW-0812">Transmembrane</keyword>
<organism evidence="9 10">
    <name type="scientific">Bilophila wadsworthia (strain 3_1_6)</name>
    <dbReference type="NCBI Taxonomy" id="563192"/>
    <lineage>
        <taxon>Bacteria</taxon>
        <taxon>Pseudomonadati</taxon>
        <taxon>Thermodesulfobacteriota</taxon>
        <taxon>Desulfovibrionia</taxon>
        <taxon>Desulfovibrionales</taxon>
        <taxon>Desulfovibrionaceae</taxon>
        <taxon>Bilophila</taxon>
    </lineage>
</organism>
<dbReference type="PANTHER" id="PTHR30558">
    <property type="entry name" value="EXBD MEMBRANE COMPONENT OF PMF-DRIVEN MACROMOLECULE IMPORT SYSTEM"/>
    <property type="match status" value="1"/>
</dbReference>
<comment type="caution">
    <text evidence="9">The sequence shown here is derived from an EMBL/GenBank/DDBJ whole genome shotgun (WGS) entry which is preliminary data.</text>
</comment>
<keyword evidence="6 8" id="KW-0472">Membrane</keyword>
<dbReference type="GO" id="GO:0015031">
    <property type="term" value="P:protein transport"/>
    <property type="evidence" value="ECO:0007669"/>
    <property type="project" value="UniProtKB-KW"/>
</dbReference>
<evidence type="ECO:0000313" key="9">
    <source>
        <dbReference type="EMBL" id="EFV42821.2"/>
    </source>
</evidence>
<dbReference type="PANTHER" id="PTHR30558:SF3">
    <property type="entry name" value="BIOPOLYMER TRANSPORT PROTEIN EXBD-RELATED"/>
    <property type="match status" value="1"/>
</dbReference>
<reference evidence="9 10" key="1">
    <citation type="submission" date="2010-10" db="EMBL/GenBank/DDBJ databases">
        <authorList>
            <consortium name="The Broad Institute Genome Sequencing Platform"/>
            <person name="Ward D."/>
            <person name="Earl A."/>
            <person name="Feldgarden M."/>
            <person name="Young S.K."/>
            <person name="Gargeya S."/>
            <person name="Zeng Q."/>
            <person name="Alvarado L."/>
            <person name="Berlin A."/>
            <person name="Bochicchio J."/>
            <person name="Chapman S.B."/>
            <person name="Chen Z."/>
            <person name="Freedman E."/>
            <person name="Gellesch M."/>
            <person name="Goldberg J."/>
            <person name="Griggs A."/>
            <person name="Gujja S."/>
            <person name="Heilman E."/>
            <person name="Heiman D."/>
            <person name="Howarth C."/>
            <person name="Mehta T."/>
            <person name="Neiman D."/>
            <person name="Pearson M."/>
            <person name="Roberts A."/>
            <person name="Saif S."/>
            <person name="Shea T."/>
            <person name="Shenoy N."/>
            <person name="Sisk P."/>
            <person name="Stolte C."/>
            <person name="Sykes S."/>
            <person name="White J."/>
            <person name="Yandava C."/>
            <person name="Allen-Vercoe E."/>
            <person name="Sibley C."/>
            <person name="Ambrose C.E."/>
            <person name="Strauss J."/>
            <person name="Daigneault M."/>
            <person name="Haas B."/>
            <person name="Nusbaum C."/>
            <person name="Birren B."/>
        </authorList>
    </citation>
    <scope>NUCLEOTIDE SEQUENCE [LARGE SCALE GENOMIC DNA]</scope>
    <source>
        <strain evidence="9 10">3_1_6</strain>
    </source>
</reference>
<sequence>MLNLRPKAARDDEPDLTPLIDMVFILLIFFILAASFAVRGIDLDLPPAHSGQALSGRVVEIRLLRDGSFLCEGIPVARADIRAKLQSLVRDFRARPGQLVLKAAPDAPVEALVFIVDEVRMQGGEKLLIATAQPDESGRP</sequence>
<comment type="similarity">
    <text evidence="2 7">Belongs to the ExbD/TolR family.</text>
</comment>
<evidence type="ECO:0000256" key="1">
    <source>
        <dbReference type="ARBA" id="ARBA00004162"/>
    </source>
</evidence>
<evidence type="ECO:0000256" key="4">
    <source>
        <dbReference type="ARBA" id="ARBA00022692"/>
    </source>
</evidence>
<evidence type="ECO:0000313" key="10">
    <source>
        <dbReference type="Proteomes" id="UP000006034"/>
    </source>
</evidence>
<dbReference type="OrthoDB" id="5456447at2"/>
<dbReference type="GeneID" id="78087585"/>
<keyword evidence="7" id="KW-0813">Transport</keyword>
<evidence type="ECO:0000256" key="3">
    <source>
        <dbReference type="ARBA" id="ARBA00022475"/>
    </source>
</evidence>
<dbReference type="GO" id="GO:0005886">
    <property type="term" value="C:plasma membrane"/>
    <property type="evidence" value="ECO:0007669"/>
    <property type="project" value="UniProtKB-SubCell"/>
</dbReference>
<keyword evidence="3" id="KW-1003">Cell membrane</keyword>
<dbReference type="AlphaFoldDB" id="E5YB04"/>
<keyword evidence="7" id="KW-0653">Protein transport</keyword>
<evidence type="ECO:0000256" key="6">
    <source>
        <dbReference type="ARBA" id="ARBA00023136"/>
    </source>
</evidence>
<reference evidence="9 10" key="2">
    <citation type="submission" date="2013-04" db="EMBL/GenBank/DDBJ databases">
        <title>The Genome Sequence of Bilophila wadsworthia 3_1_6.</title>
        <authorList>
            <consortium name="The Broad Institute Genomics Platform"/>
            <person name="Earl A."/>
            <person name="Ward D."/>
            <person name="Feldgarden M."/>
            <person name="Gevers D."/>
            <person name="Sibley C."/>
            <person name="Strauss J."/>
            <person name="Allen-Vercoe E."/>
            <person name="Walker B."/>
            <person name="Young S."/>
            <person name="Zeng Q."/>
            <person name="Gargeya S."/>
            <person name="Fitzgerald M."/>
            <person name="Haas B."/>
            <person name="Abouelleil A."/>
            <person name="Allen A.W."/>
            <person name="Alvarado L."/>
            <person name="Arachchi H.M."/>
            <person name="Berlin A.M."/>
            <person name="Chapman S.B."/>
            <person name="Gainer-Dewar J."/>
            <person name="Goldberg J."/>
            <person name="Griggs A."/>
            <person name="Gujja S."/>
            <person name="Hansen M."/>
            <person name="Howarth C."/>
            <person name="Imamovic A."/>
            <person name="Ireland A."/>
            <person name="Larimer J."/>
            <person name="McCowan C."/>
            <person name="Murphy C."/>
            <person name="Pearson M."/>
            <person name="Poon T.W."/>
            <person name="Priest M."/>
            <person name="Roberts A."/>
            <person name="Saif S."/>
            <person name="Shea T."/>
            <person name="Sisk P."/>
            <person name="Sykes S."/>
            <person name="Wortman J."/>
            <person name="Nusbaum C."/>
            <person name="Birren B."/>
        </authorList>
    </citation>
    <scope>NUCLEOTIDE SEQUENCE [LARGE SCALE GENOMIC DNA]</scope>
    <source>
        <strain evidence="9 10">3_1_6</strain>
    </source>
</reference>
<keyword evidence="10" id="KW-1185">Reference proteome</keyword>
<evidence type="ECO:0000256" key="2">
    <source>
        <dbReference type="ARBA" id="ARBA00005811"/>
    </source>
</evidence>
<gene>
    <name evidence="9" type="ORF">HMPREF0179_03376</name>
</gene>
<dbReference type="eggNOG" id="COG0848">
    <property type="taxonomic scope" value="Bacteria"/>
</dbReference>
<dbReference type="STRING" id="563192.HMPREF0179_03376"/>